<evidence type="ECO:0000313" key="3">
    <source>
        <dbReference type="Proteomes" id="UP000000322"/>
    </source>
</evidence>
<organism evidence="2 3">
    <name type="scientific">Sanguibacter keddieii (strain ATCC 51767 / DSM 10542 / NCFB 3025 / ST-74)</name>
    <dbReference type="NCBI Taxonomy" id="446469"/>
    <lineage>
        <taxon>Bacteria</taxon>
        <taxon>Bacillati</taxon>
        <taxon>Actinomycetota</taxon>
        <taxon>Actinomycetes</taxon>
        <taxon>Micrococcales</taxon>
        <taxon>Sanguibacteraceae</taxon>
        <taxon>Sanguibacter</taxon>
    </lineage>
</organism>
<dbReference type="AlphaFoldDB" id="D1BK26"/>
<dbReference type="STRING" id="446469.Sked_25310"/>
<gene>
    <name evidence="2" type="ordered locus">Sked_25310</name>
</gene>
<proteinExistence type="predicted"/>
<feature type="region of interest" description="Disordered" evidence="1">
    <location>
        <begin position="14"/>
        <end position="53"/>
    </location>
</feature>
<dbReference type="HOGENOM" id="CLU_121458_0_0_11"/>
<evidence type="ECO:0000313" key="2">
    <source>
        <dbReference type="EMBL" id="ACZ22435.1"/>
    </source>
</evidence>
<reference evidence="2 3" key="1">
    <citation type="journal article" date="2009" name="Stand. Genomic Sci.">
        <title>Complete genome sequence of Sanguibacter keddieii type strain (ST-74).</title>
        <authorList>
            <person name="Ivanova N."/>
            <person name="Sikorski J."/>
            <person name="Sims D."/>
            <person name="Brettin T."/>
            <person name="Detter J.C."/>
            <person name="Han C."/>
            <person name="Lapidus A."/>
            <person name="Copeland A."/>
            <person name="Glavina Del Rio T."/>
            <person name="Nolan M."/>
            <person name="Chen F."/>
            <person name="Lucas S."/>
            <person name="Tice H."/>
            <person name="Cheng J.F."/>
            <person name="Bruce D."/>
            <person name="Goodwin L."/>
            <person name="Pitluck S."/>
            <person name="Pati A."/>
            <person name="Mavromatis K."/>
            <person name="Chen A."/>
            <person name="Palaniappan K."/>
            <person name="D'haeseleer P."/>
            <person name="Chain P."/>
            <person name="Bristow J."/>
            <person name="Eisen J.A."/>
            <person name="Markowitz V."/>
            <person name="Hugenholtz P."/>
            <person name="Goker M."/>
            <person name="Pukall R."/>
            <person name="Klenk H.P."/>
            <person name="Kyrpides N.C."/>
        </authorList>
    </citation>
    <scope>NUCLEOTIDE SEQUENCE [LARGE SCALE GENOMIC DNA]</scope>
    <source>
        <strain evidence="3">ATCC 51767 / DSM 10542 / NCFB 3025 / ST-74</strain>
    </source>
</reference>
<accession>D1BK26</accession>
<evidence type="ECO:0000256" key="1">
    <source>
        <dbReference type="SAM" id="MobiDB-lite"/>
    </source>
</evidence>
<dbReference type="Proteomes" id="UP000000322">
    <property type="component" value="Chromosome"/>
</dbReference>
<dbReference type="EMBL" id="CP001819">
    <property type="protein sequence ID" value="ACZ22435.1"/>
    <property type="molecule type" value="Genomic_DNA"/>
</dbReference>
<dbReference type="RefSeq" id="WP_012867504.1">
    <property type="nucleotide sequence ID" value="NC_013521.1"/>
</dbReference>
<keyword evidence="3" id="KW-1185">Reference proteome</keyword>
<feature type="compositionally biased region" description="Low complexity" evidence="1">
    <location>
        <begin position="19"/>
        <end position="36"/>
    </location>
</feature>
<name>D1BK26_SANKS</name>
<dbReference type="KEGG" id="ske:Sked_25310"/>
<protein>
    <submittedName>
        <fullName evidence="2">Uncharacterized protein</fullName>
    </submittedName>
</protein>
<dbReference type="OrthoDB" id="7949713at2"/>
<sequence length="160" mass="16733">MLCAALLTACGGEADDQVASAGSPSASSSSGTSSTDGSDRGDLTRQQQAQQQADCLRENGLHVGDPDQEGYLGATVEDGRISDADRAAAYAACEHLAPEQTAEDKTKQSPEAMRAFAVCMRENGIDWPDPNADGSTNVTPQHDFGVDDGTLWRLAQQCGI</sequence>